<dbReference type="Gene3D" id="3.40.1440.10">
    <property type="entry name" value="GIY-YIG endonuclease"/>
    <property type="match status" value="1"/>
</dbReference>
<sequence>MAYMYILECCDGSFYVGSTKNLPRRLWQHQNGFGANHTRKRLPVKLVYAEYYDHVANAFYREKQVQGWSRAKKMALMRSDWDSLHVLAECQNESHYRNFSVDGGLTRDEN</sequence>
<feature type="domain" description="GIY-YIG" evidence="2">
    <location>
        <begin position="1"/>
        <end position="75"/>
    </location>
</feature>
<evidence type="ECO:0000256" key="1">
    <source>
        <dbReference type="ARBA" id="ARBA00007435"/>
    </source>
</evidence>
<comment type="caution">
    <text evidence="3">The sequence shown here is derived from an EMBL/GenBank/DDBJ whole genome shotgun (WGS) entry which is preliminary data.</text>
</comment>
<dbReference type="Proteomes" id="UP000320523">
    <property type="component" value="Unassembled WGS sequence"/>
</dbReference>
<dbReference type="SUPFAM" id="SSF82771">
    <property type="entry name" value="GIY-YIG endonuclease"/>
    <property type="match status" value="1"/>
</dbReference>
<accession>A0A552JK76</accession>
<gene>
    <name evidence="3" type="ORF">EWV75_12550</name>
</gene>
<dbReference type="CDD" id="cd10456">
    <property type="entry name" value="GIY-YIG_UPF0213"/>
    <property type="match status" value="1"/>
</dbReference>
<dbReference type="Pfam" id="PF01541">
    <property type="entry name" value="GIY-YIG"/>
    <property type="match status" value="1"/>
</dbReference>
<reference evidence="3 4" key="1">
    <citation type="submission" date="2019-01" db="EMBL/GenBank/DDBJ databases">
        <title>Coherence of Microcystis species and biogeography revealed through population genomics.</title>
        <authorList>
            <person name="Perez-Carrascal O.M."/>
            <person name="Terrat Y."/>
            <person name="Giani A."/>
            <person name="Fortin N."/>
            <person name="Tromas N."/>
            <person name="Shapiro B.J."/>
        </authorList>
    </citation>
    <scope>NUCLEOTIDE SEQUENCE [LARGE SCALE GENOMIC DNA]</scope>
    <source>
        <strain evidence="3">Mw_QC_S_20081001_S30D</strain>
    </source>
</reference>
<dbReference type="EMBL" id="SFAT01000126">
    <property type="protein sequence ID" value="TRU96005.1"/>
    <property type="molecule type" value="Genomic_DNA"/>
</dbReference>
<dbReference type="PANTHER" id="PTHR34477:SF1">
    <property type="entry name" value="UPF0213 PROTEIN YHBQ"/>
    <property type="match status" value="1"/>
</dbReference>
<evidence type="ECO:0000313" key="3">
    <source>
        <dbReference type="EMBL" id="TRU96005.1"/>
    </source>
</evidence>
<dbReference type="PANTHER" id="PTHR34477">
    <property type="entry name" value="UPF0213 PROTEIN YHBQ"/>
    <property type="match status" value="1"/>
</dbReference>
<evidence type="ECO:0000313" key="4">
    <source>
        <dbReference type="Proteomes" id="UP000320523"/>
    </source>
</evidence>
<proteinExistence type="inferred from homology"/>
<dbReference type="InterPro" id="IPR050190">
    <property type="entry name" value="UPF0213_domain"/>
</dbReference>
<protein>
    <submittedName>
        <fullName evidence="3">GIY-YIG nuclease family protein</fullName>
    </submittedName>
</protein>
<dbReference type="AlphaFoldDB" id="A0A552JK76"/>
<dbReference type="PROSITE" id="PS50164">
    <property type="entry name" value="GIY_YIG"/>
    <property type="match status" value="1"/>
</dbReference>
<comment type="similarity">
    <text evidence="1">Belongs to the UPF0213 family.</text>
</comment>
<dbReference type="InterPro" id="IPR000305">
    <property type="entry name" value="GIY-YIG_endonuc"/>
</dbReference>
<evidence type="ECO:0000259" key="2">
    <source>
        <dbReference type="PROSITE" id="PS50164"/>
    </source>
</evidence>
<name>A0A552JK76_9CHRO</name>
<dbReference type="InterPro" id="IPR035901">
    <property type="entry name" value="GIY-YIG_endonuc_sf"/>
</dbReference>
<organism evidence="3 4">
    <name type="scientific">Microcystis wesenbergii Mw_QC_S_20081001_S30D</name>
    <dbReference type="NCBI Taxonomy" id="2486245"/>
    <lineage>
        <taxon>Bacteria</taxon>
        <taxon>Bacillati</taxon>
        <taxon>Cyanobacteriota</taxon>
        <taxon>Cyanophyceae</taxon>
        <taxon>Oscillatoriophycideae</taxon>
        <taxon>Chroococcales</taxon>
        <taxon>Microcystaceae</taxon>
        <taxon>Microcystis</taxon>
    </lineage>
</organism>